<dbReference type="Proteomes" id="UP000886752">
    <property type="component" value="Unassembled WGS sequence"/>
</dbReference>
<keyword evidence="1" id="KW-0472">Membrane</keyword>
<comment type="caution">
    <text evidence="3">The sequence shown here is derived from an EMBL/GenBank/DDBJ whole genome shotgun (WGS) entry which is preliminary data.</text>
</comment>
<gene>
    <name evidence="3" type="ORF">H9894_00025</name>
</gene>
<feature type="transmembrane region" description="Helical" evidence="1">
    <location>
        <begin position="37"/>
        <end position="58"/>
    </location>
</feature>
<keyword evidence="1" id="KW-1133">Transmembrane helix</keyword>
<evidence type="ECO:0000259" key="2">
    <source>
        <dbReference type="Pfam" id="PF12158"/>
    </source>
</evidence>
<evidence type="ECO:0000313" key="4">
    <source>
        <dbReference type="Proteomes" id="UP000886752"/>
    </source>
</evidence>
<evidence type="ECO:0000313" key="3">
    <source>
        <dbReference type="EMBL" id="HIV99577.1"/>
    </source>
</evidence>
<keyword evidence="1" id="KW-0812">Transmembrane</keyword>
<dbReference type="AlphaFoldDB" id="A0A9D1PVX7"/>
<reference evidence="3" key="1">
    <citation type="journal article" date="2021" name="PeerJ">
        <title>Extensive microbial diversity within the chicken gut microbiome revealed by metagenomics and culture.</title>
        <authorList>
            <person name="Gilroy R."/>
            <person name="Ravi A."/>
            <person name="Getino M."/>
            <person name="Pursley I."/>
            <person name="Horton D.L."/>
            <person name="Alikhan N.F."/>
            <person name="Baker D."/>
            <person name="Gharbi K."/>
            <person name="Hall N."/>
            <person name="Watson M."/>
            <person name="Adriaenssens E.M."/>
            <person name="Foster-Nyarko E."/>
            <person name="Jarju S."/>
            <person name="Secka A."/>
            <person name="Antonio M."/>
            <person name="Oren A."/>
            <person name="Chaudhuri R.R."/>
            <person name="La Ragione R."/>
            <person name="Hildebrand F."/>
            <person name="Pallen M.J."/>
        </authorList>
    </citation>
    <scope>NUCLEOTIDE SEQUENCE</scope>
    <source>
        <strain evidence="3">ChiHecec2B26-446</strain>
    </source>
</reference>
<reference evidence="3" key="2">
    <citation type="submission" date="2021-04" db="EMBL/GenBank/DDBJ databases">
        <authorList>
            <person name="Gilroy R."/>
        </authorList>
    </citation>
    <scope>NUCLEOTIDE SEQUENCE</scope>
    <source>
        <strain evidence="3">ChiHecec2B26-446</strain>
    </source>
</reference>
<accession>A0A9D1PVX7</accession>
<sequence>MSRDSFILLLPGMVPMYYNVKEIQAEAKKQENTFIRIFGWMFIAVGLVCMGFAVYVLVDGRLFKKEALPVDARILAMYGADSQHLGTPIIEYTVEGRTYRANLTSSSSSMHPGKTITVYYRKGDPQDVQYLESDMFVTGILLFMGIIFSGMGTLFVVVRRRHYRKVEQLRKTGIPVDAVITEIRLNTDKAINGRHPIIVFCSYTEPGGRVHLFRSGSFWYHSHQINPRRKVRVYIDRHDPSRYYVDVDSVVG</sequence>
<dbReference type="Pfam" id="PF12158">
    <property type="entry name" value="DUF3592"/>
    <property type="match status" value="1"/>
</dbReference>
<name>A0A9D1PVX7_9BACT</name>
<proteinExistence type="predicted"/>
<dbReference type="InterPro" id="IPR021994">
    <property type="entry name" value="DUF3592"/>
</dbReference>
<feature type="transmembrane region" description="Helical" evidence="1">
    <location>
        <begin position="135"/>
        <end position="158"/>
    </location>
</feature>
<dbReference type="EMBL" id="DXHV01000001">
    <property type="protein sequence ID" value="HIV99577.1"/>
    <property type="molecule type" value="Genomic_DNA"/>
</dbReference>
<feature type="domain" description="DUF3592" evidence="2">
    <location>
        <begin position="87"/>
        <end position="128"/>
    </location>
</feature>
<protein>
    <submittedName>
        <fullName evidence="3">DUF3592 domain-containing protein</fullName>
    </submittedName>
</protein>
<organism evidence="3 4">
    <name type="scientific">Candidatus Desulfovibrio intestinipullorum</name>
    <dbReference type="NCBI Taxonomy" id="2838536"/>
    <lineage>
        <taxon>Bacteria</taxon>
        <taxon>Pseudomonadati</taxon>
        <taxon>Thermodesulfobacteriota</taxon>
        <taxon>Desulfovibrionia</taxon>
        <taxon>Desulfovibrionales</taxon>
        <taxon>Desulfovibrionaceae</taxon>
        <taxon>Desulfovibrio</taxon>
    </lineage>
</organism>
<evidence type="ECO:0000256" key="1">
    <source>
        <dbReference type="SAM" id="Phobius"/>
    </source>
</evidence>